<feature type="chain" id="PRO_5019416157" evidence="1">
    <location>
        <begin position="23"/>
        <end position="421"/>
    </location>
</feature>
<name>A0A448ZC57_9STRA</name>
<dbReference type="EMBL" id="CAACVS010000226">
    <property type="protein sequence ID" value="VEU39635.1"/>
    <property type="molecule type" value="Genomic_DNA"/>
</dbReference>
<protein>
    <submittedName>
        <fullName evidence="2">Uncharacterized protein</fullName>
    </submittedName>
</protein>
<dbReference type="AlphaFoldDB" id="A0A448ZC57"/>
<accession>A0A448ZC57</accession>
<evidence type="ECO:0000313" key="3">
    <source>
        <dbReference type="Proteomes" id="UP000291116"/>
    </source>
</evidence>
<keyword evidence="1" id="KW-0732">Signal</keyword>
<dbReference type="SUPFAM" id="SSF75005">
    <property type="entry name" value="Arabinanase/levansucrase/invertase"/>
    <property type="match status" value="1"/>
</dbReference>
<gene>
    <name evidence="2" type="ORF">PSNMU_V1.4_AUG-EV-PASAV3_0063620</name>
</gene>
<reference evidence="2 3" key="1">
    <citation type="submission" date="2019-01" db="EMBL/GenBank/DDBJ databases">
        <authorList>
            <person name="Ferrante I. M."/>
        </authorList>
    </citation>
    <scope>NUCLEOTIDE SEQUENCE [LARGE SCALE GENOMIC DNA]</scope>
    <source>
        <strain evidence="2 3">B856</strain>
    </source>
</reference>
<dbReference type="Proteomes" id="UP000291116">
    <property type="component" value="Unassembled WGS sequence"/>
</dbReference>
<proteinExistence type="predicted"/>
<dbReference type="InterPro" id="IPR023296">
    <property type="entry name" value="Glyco_hydro_beta-prop_sf"/>
</dbReference>
<evidence type="ECO:0000256" key="1">
    <source>
        <dbReference type="SAM" id="SignalP"/>
    </source>
</evidence>
<dbReference type="OrthoDB" id="9970295at2759"/>
<sequence length="421" mass="47959">MLFKALAVLSALPAFLVPGCLASWDEESSVITNNVQWKDRAGEKVKAGRGSTISEKIDGYWYMVGANSKPEIPKCNDLGGDIYIYRSKNLGSNSWEEVAKIEGKDARSCAMNKHPSGKIYLHCRRLICISEAKDGPEGPYKCDDELDVPNFHPKSDGNTRKVGGSSTFRKGNTGDLYFVTSRAERKKGGNRFAFIYKLSSDWKSIDREAASWEYNGRESPYVVEDNNKFYVFTSRTARWKYSRTHYKKADSLKGLETAKEFYVDMWPPDNPKIQSMGTQFTYIQKFGDGKWMFGGRRHPEEDPCNFGEKWGSLVMTPFEFKGGTPTVYWRNSFDWLGEASITSTYDNHPRDSYQPDCFNNPALFEMPWGQMKGCPWVQRKKTDIRCAKPGVTSECPVTCDAKFCDPDFCDPEKWKQKPNCP</sequence>
<feature type="signal peptide" evidence="1">
    <location>
        <begin position="1"/>
        <end position="22"/>
    </location>
</feature>
<keyword evidence="3" id="KW-1185">Reference proteome</keyword>
<evidence type="ECO:0000313" key="2">
    <source>
        <dbReference type="EMBL" id="VEU39635.1"/>
    </source>
</evidence>
<dbReference type="Gene3D" id="2.115.10.20">
    <property type="entry name" value="Glycosyl hydrolase domain, family 43"/>
    <property type="match status" value="1"/>
</dbReference>
<organism evidence="2 3">
    <name type="scientific">Pseudo-nitzschia multistriata</name>
    <dbReference type="NCBI Taxonomy" id="183589"/>
    <lineage>
        <taxon>Eukaryota</taxon>
        <taxon>Sar</taxon>
        <taxon>Stramenopiles</taxon>
        <taxon>Ochrophyta</taxon>
        <taxon>Bacillariophyta</taxon>
        <taxon>Bacillariophyceae</taxon>
        <taxon>Bacillariophycidae</taxon>
        <taxon>Bacillariales</taxon>
        <taxon>Bacillariaceae</taxon>
        <taxon>Pseudo-nitzschia</taxon>
    </lineage>
</organism>